<evidence type="ECO:0000259" key="1">
    <source>
        <dbReference type="Pfam" id="PF13966"/>
    </source>
</evidence>
<keyword evidence="3" id="KW-1185">Reference proteome</keyword>
<sequence length="270" mass="30502">MLILALEGIPGTILLWTLLSGNPDMKVATIFANDLSIFSERSVLAASVCLKLEDYESSDGTPAAHRLQFSEAATSAQVTPTERTDYQENRTSSYSKTLSYVPPSTKQGKPVVTTVENDLKTQYEYWKNALIGYVVGDTPLILFTSTRLLQGTSQIPFKIFWSINESVSNITDCPIPSNATWVIRKIFGLRQVLMQALALQGNLNERLSTLVHKDRFSIKRLYLTLTPQHPRVHWKSLALNPSSQPRFRFILWLAYWKRLPTADRLLKIGI</sequence>
<evidence type="ECO:0000313" key="3">
    <source>
        <dbReference type="Proteomes" id="UP001234989"/>
    </source>
</evidence>
<dbReference type="InterPro" id="IPR026960">
    <property type="entry name" value="RVT-Znf"/>
</dbReference>
<name>A0AAF0V910_SOLVR</name>
<accession>A0AAF0V910</accession>
<evidence type="ECO:0000313" key="2">
    <source>
        <dbReference type="EMBL" id="WMV60255.1"/>
    </source>
</evidence>
<protein>
    <recommendedName>
        <fullName evidence="1">Reverse transcriptase zinc-binding domain-containing protein</fullName>
    </recommendedName>
</protein>
<dbReference type="Proteomes" id="UP001234989">
    <property type="component" value="Chromosome 12"/>
</dbReference>
<organism evidence="2 3">
    <name type="scientific">Solanum verrucosum</name>
    <dbReference type="NCBI Taxonomy" id="315347"/>
    <lineage>
        <taxon>Eukaryota</taxon>
        <taxon>Viridiplantae</taxon>
        <taxon>Streptophyta</taxon>
        <taxon>Embryophyta</taxon>
        <taxon>Tracheophyta</taxon>
        <taxon>Spermatophyta</taxon>
        <taxon>Magnoliopsida</taxon>
        <taxon>eudicotyledons</taxon>
        <taxon>Gunneridae</taxon>
        <taxon>Pentapetalae</taxon>
        <taxon>asterids</taxon>
        <taxon>lamiids</taxon>
        <taxon>Solanales</taxon>
        <taxon>Solanaceae</taxon>
        <taxon>Solanoideae</taxon>
        <taxon>Solaneae</taxon>
        <taxon>Solanum</taxon>
    </lineage>
</organism>
<dbReference type="EMBL" id="CP133623">
    <property type="protein sequence ID" value="WMV60255.1"/>
    <property type="molecule type" value="Genomic_DNA"/>
</dbReference>
<proteinExistence type="predicted"/>
<dbReference type="AlphaFoldDB" id="A0AAF0V910"/>
<dbReference type="Pfam" id="PF13966">
    <property type="entry name" value="zf-RVT"/>
    <property type="match status" value="1"/>
</dbReference>
<reference evidence="2" key="1">
    <citation type="submission" date="2023-08" db="EMBL/GenBank/DDBJ databases">
        <title>A de novo genome assembly of Solanum verrucosum Schlechtendal, a Mexican diploid species geographically isolated from the other diploid A-genome species in potato relatives.</title>
        <authorList>
            <person name="Hosaka K."/>
        </authorList>
    </citation>
    <scope>NUCLEOTIDE SEQUENCE</scope>
    <source>
        <tissue evidence="2">Young leaves</tissue>
    </source>
</reference>
<gene>
    <name evidence="2" type="ORF">MTR67_053640</name>
</gene>
<feature type="domain" description="Reverse transcriptase zinc-binding" evidence="1">
    <location>
        <begin position="216"/>
        <end position="270"/>
    </location>
</feature>